<evidence type="ECO:0000313" key="2">
    <source>
        <dbReference type="EMBL" id="TQE12988.1"/>
    </source>
</evidence>
<protein>
    <submittedName>
        <fullName evidence="2">Uncharacterized protein</fullName>
    </submittedName>
</protein>
<proteinExistence type="predicted"/>
<dbReference type="AlphaFoldDB" id="A0A540NPM3"/>
<gene>
    <name evidence="2" type="ORF">C1H46_001363</name>
</gene>
<evidence type="ECO:0000256" key="1">
    <source>
        <dbReference type="SAM" id="MobiDB-lite"/>
    </source>
</evidence>
<feature type="region of interest" description="Disordered" evidence="1">
    <location>
        <begin position="74"/>
        <end position="113"/>
    </location>
</feature>
<feature type="compositionally biased region" description="Basic and acidic residues" evidence="1">
    <location>
        <begin position="88"/>
        <end position="97"/>
    </location>
</feature>
<sequence length="131" mass="14616">MVPITFFSISTEGTTSFKSLSNCFPISSAITQMLKSDGVRKPKCINGQMTPKNPDAAQTIQVVFLSCHLHQSRTIKPTQPTQNQNHKKTPEKTCQGERRRRVRERVEDESGRGRVACSIRNSRRAGGAEGR</sequence>
<reference evidence="2 3" key="1">
    <citation type="journal article" date="2019" name="G3 (Bethesda)">
        <title>Sequencing of a Wild Apple (Malus baccata) Genome Unravels the Differences Between Cultivated and Wild Apple Species Regarding Disease Resistance and Cold Tolerance.</title>
        <authorList>
            <person name="Chen X."/>
        </authorList>
    </citation>
    <scope>NUCLEOTIDE SEQUENCE [LARGE SCALE GENOMIC DNA]</scope>
    <source>
        <strain evidence="3">cv. Shandingzi</strain>
        <tissue evidence="2">Leaves</tissue>
    </source>
</reference>
<comment type="caution">
    <text evidence="2">The sequence shown here is derived from an EMBL/GenBank/DDBJ whole genome shotgun (WGS) entry which is preliminary data.</text>
</comment>
<dbReference type="EMBL" id="VIEB01000014">
    <property type="protein sequence ID" value="TQE12988.1"/>
    <property type="molecule type" value="Genomic_DNA"/>
</dbReference>
<organism evidence="2 3">
    <name type="scientific">Malus baccata</name>
    <name type="common">Siberian crab apple</name>
    <name type="synonym">Pyrus baccata</name>
    <dbReference type="NCBI Taxonomy" id="106549"/>
    <lineage>
        <taxon>Eukaryota</taxon>
        <taxon>Viridiplantae</taxon>
        <taxon>Streptophyta</taxon>
        <taxon>Embryophyta</taxon>
        <taxon>Tracheophyta</taxon>
        <taxon>Spermatophyta</taxon>
        <taxon>Magnoliopsida</taxon>
        <taxon>eudicotyledons</taxon>
        <taxon>Gunneridae</taxon>
        <taxon>Pentapetalae</taxon>
        <taxon>rosids</taxon>
        <taxon>fabids</taxon>
        <taxon>Rosales</taxon>
        <taxon>Rosaceae</taxon>
        <taxon>Amygdaloideae</taxon>
        <taxon>Maleae</taxon>
        <taxon>Malus</taxon>
    </lineage>
</organism>
<accession>A0A540NPM3</accession>
<feature type="compositionally biased region" description="Polar residues" evidence="1">
    <location>
        <begin position="74"/>
        <end position="84"/>
    </location>
</feature>
<name>A0A540NPM3_MALBA</name>
<evidence type="ECO:0000313" key="3">
    <source>
        <dbReference type="Proteomes" id="UP000315295"/>
    </source>
</evidence>
<keyword evidence="3" id="KW-1185">Reference proteome</keyword>
<dbReference type="Proteomes" id="UP000315295">
    <property type="component" value="Unassembled WGS sequence"/>
</dbReference>